<reference evidence="1 2" key="1">
    <citation type="journal article" date="2019" name="Sci. Rep.">
        <title>Orb-weaving spider Araneus ventricosus genome elucidates the spidroin gene catalogue.</title>
        <authorList>
            <person name="Kono N."/>
            <person name="Nakamura H."/>
            <person name="Ohtoshi R."/>
            <person name="Moran D.A.P."/>
            <person name="Shinohara A."/>
            <person name="Yoshida Y."/>
            <person name="Fujiwara M."/>
            <person name="Mori M."/>
            <person name="Tomita M."/>
            <person name="Arakawa K."/>
        </authorList>
    </citation>
    <scope>NUCLEOTIDE SEQUENCE [LARGE SCALE GENOMIC DNA]</scope>
</reference>
<sequence length="113" mass="12299">MDGISMDWIAGQCPALEPEGSDYAFLGNMHTHRFVSTDLKPVGNIPLVVYREQLELAHVPTTAKSRSVVENCHCVSPTPLTAGGLSDTCKLTGACTRAAFFGPISCRCFQWHM</sequence>
<gene>
    <name evidence="1" type="ORF">AVEN_19226_1</name>
</gene>
<organism evidence="1 2">
    <name type="scientific">Araneus ventricosus</name>
    <name type="common">Orbweaver spider</name>
    <name type="synonym">Epeira ventricosa</name>
    <dbReference type="NCBI Taxonomy" id="182803"/>
    <lineage>
        <taxon>Eukaryota</taxon>
        <taxon>Metazoa</taxon>
        <taxon>Ecdysozoa</taxon>
        <taxon>Arthropoda</taxon>
        <taxon>Chelicerata</taxon>
        <taxon>Arachnida</taxon>
        <taxon>Araneae</taxon>
        <taxon>Araneomorphae</taxon>
        <taxon>Entelegynae</taxon>
        <taxon>Araneoidea</taxon>
        <taxon>Araneidae</taxon>
        <taxon>Araneus</taxon>
    </lineage>
</organism>
<comment type="caution">
    <text evidence="1">The sequence shown here is derived from an EMBL/GenBank/DDBJ whole genome shotgun (WGS) entry which is preliminary data.</text>
</comment>
<protein>
    <submittedName>
        <fullName evidence="1">Uncharacterized protein</fullName>
    </submittedName>
</protein>
<dbReference type="AlphaFoldDB" id="A0A4Y2I3C2"/>
<evidence type="ECO:0000313" key="2">
    <source>
        <dbReference type="Proteomes" id="UP000499080"/>
    </source>
</evidence>
<keyword evidence="2" id="KW-1185">Reference proteome</keyword>
<dbReference type="Proteomes" id="UP000499080">
    <property type="component" value="Unassembled WGS sequence"/>
</dbReference>
<dbReference type="EMBL" id="BGPR01105102">
    <property type="protein sequence ID" value="GBM72002.1"/>
    <property type="molecule type" value="Genomic_DNA"/>
</dbReference>
<proteinExistence type="predicted"/>
<evidence type="ECO:0000313" key="1">
    <source>
        <dbReference type="EMBL" id="GBM72002.1"/>
    </source>
</evidence>
<name>A0A4Y2I3C2_ARAVE</name>
<accession>A0A4Y2I3C2</accession>